<evidence type="ECO:0000313" key="2">
    <source>
        <dbReference type="Proteomes" id="UP001148737"/>
    </source>
</evidence>
<accession>A0ACC1QF71</accession>
<dbReference type="EMBL" id="JANAKD010002531">
    <property type="protein sequence ID" value="KAJ3473385.1"/>
    <property type="molecule type" value="Genomic_DNA"/>
</dbReference>
<gene>
    <name evidence="1" type="ORF">NLG97_g10332</name>
</gene>
<reference evidence="1" key="1">
    <citation type="submission" date="2022-07" db="EMBL/GenBank/DDBJ databases">
        <title>Genome Sequence of Lecanicillium saksenae.</title>
        <authorList>
            <person name="Buettner E."/>
        </authorList>
    </citation>
    <scope>NUCLEOTIDE SEQUENCE</scope>
    <source>
        <strain evidence="1">VT-O1</strain>
    </source>
</reference>
<evidence type="ECO:0000313" key="1">
    <source>
        <dbReference type="EMBL" id="KAJ3473385.1"/>
    </source>
</evidence>
<dbReference type="Proteomes" id="UP001148737">
    <property type="component" value="Unassembled WGS sequence"/>
</dbReference>
<keyword evidence="2" id="KW-1185">Reference proteome</keyword>
<proteinExistence type="predicted"/>
<name>A0ACC1QF71_9HYPO</name>
<comment type="caution">
    <text evidence="1">The sequence shown here is derived from an EMBL/GenBank/DDBJ whole genome shotgun (WGS) entry which is preliminary data.</text>
</comment>
<protein>
    <submittedName>
        <fullName evidence="1">Uncharacterized protein</fullName>
    </submittedName>
</protein>
<sequence>MKLLAILVLAAAGVMAAPKHGSPPPTNGQCIKYTPGTEPGSWVALGCATFQIPPGSNCKVIPGKKGAPYPKCIDGFKCPEPKCP</sequence>
<organism evidence="1 2">
    <name type="scientific">Lecanicillium saksenae</name>
    <dbReference type="NCBI Taxonomy" id="468837"/>
    <lineage>
        <taxon>Eukaryota</taxon>
        <taxon>Fungi</taxon>
        <taxon>Dikarya</taxon>
        <taxon>Ascomycota</taxon>
        <taxon>Pezizomycotina</taxon>
        <taxon>Sordariomycetes</taxon>
        <taxon>Hypocreomycetidae</taxon>
        <taxon>Hypocreales</taxon>
        <taxon>Cordycipitaceae</taxon>
        <taxon>Lecanicillium</taxon>
    </lineage>
</organism>